<dbReference type="EMBL" id="CP037920">
    <property type="protein sequence ID" value="QDT96277.1"/>
    <property type="molecule type" value="Genomic_DNA"/>
</dbReference>
<reference evidence="1 2" key="1">
    <citation type="submission" date="2019-03" db="EMBL/GenBank/DDBJ databases">
        <title>Deep-cultivation of Planctomycetes and their phenomic and genomic characterization uncovers novel biology.</title>
        <authorList>
            <person name="Wiegand S."/>
            <person name="Jogler M."/>
            <person name="Boedeker C."/>
            <person name="Pinto D."/>
            <person name="Vollmers J."/>
            <person name="Rivas-Marin E."/>
            <person name="Kohn T."/>
            <person name="Peeters S.H."/>
            <person name="Heuer A."/>
            <person name="Rast P."/>
            <person name="Oberbeckmann S."/>
            <person name="Bunk B."/>
            <person name="Jeske O."/>
            <person name="Meyerdierks A."/>
            <person name="Storesund J.E."/>
            <person name="Kallscheuer N."/>
            <person name="Luecker S."/>
            <person name="Lage O.M."/>
            <person name="Pohl T."/>
            <person name="Merkel B.J."/>
            <person name="Hornburger P."/>
            <person name="Mueller R.-W."/>
            <person name="Bruemmer F."/>
            <person name="Labrenz M."/>
            <person name="Spormann A.M."/>
            <person name="Op den Camp H."/>
            <person name="Overmann J."/>
            <person name="Amann R."/>
            <person name="Jetten M.S.M."/>
            <person name="Mascher T."/>
            <person name="Medema M.H."/>
            <person name="Devos D.P."/>
            <person name="Kaster A.-K."/>
            <person name="Ovreas L."/>
            <person name="Rohde M."/>
            <person name="Galperin M.Y."/>
            <person name="Jogler C."/>
        </authorList>
    </citation>
    <scope>NUCLEOTIDE SEQUENCE [LARGE SCALE GENOMIC DNA]</scope>
    <source>
        <strain evidence="1 2">V144</strain>
    </source>
</reference>
<dbReference type="InterPro" id="IPR035093">
    <property type="entry name" value="RelE/ParE_toxin_dom_sf"/>
</dbReference>
<dbReference type="Pfam" id="PF05015">
    <property type="entry name" value="HigB-like_toxin"/>
    <property type="match status" value="1"/>
</dbReference>
<sequence length="98" mass="11987">MEVDFEDDELQELENNEDAKSRLDDSVIRAFRKRMRFLRDAVDERDLREMKSLHFKKLKGDRDGQYSIRLNDQWRLIIQIEFKETGNVIRILKIEDYH</sequence>
<dbReference type="InterPro" id="IPR007711">
    <property type="entry name" value="HigB-1"/>
</dbReference>
<organism evidence="1 2">
    <name type="scientific">Gimesia aquarii</name>
    <dbReference type="NCBI Taxonomy" id="2527964"/>
    <lineage>
        <taxon>Bacteria</taxon>
        <taxon>Pseudomonadati</taxon>
        <taxon>Planctomycetota</taxon>
        <taxon>Planctomycetia</taxon>
        <taxon>Planctomycetales</taxon>
        <taxon>Planctomycetaceae</taxon>
        <taxon>Gimesia</taxon>
    </lineage>
</organism>
<dbReference type="SUPFAM" id="SSF143011">
    <property type="entry name" value="RelE-like"/>
    <property type="match status" value="1"/>
</dbReference>
<protein>
    <submittedName>
        <fullName evidence="1">Plasmid maintenance system killer protein</fullName>
    </submittedName>
</protein>
<proteinExistence type="predicted"/>
<name>A0A517VTD8_9PLAN</name>
<dbReference type="PANTHER" id="PTHR40266:SF2">
    <property type="entry name" value="TOXIN HIGB-1"/>
    <property type="match status" value="1"/>
</dbReference>
<dbReference type="PANTHER" id="PTHR40266">
    <property type="entry name" value="TOXIN HIGB-1"/>
    <property type="match status" value="1"/>
</dbReference>
<gene>
    <name evidence="1" type="ORF">V144x_17310</name>
</gene>
<dbReference type="Gene3D" id="3.30.2310.20">
    <property type="entry name" value="RelE-like"/>
    <property type="match status" value="1"/>
</dbReference>
<dbReference type="RefSeq" id="WP_197998823.1">
    <property type="nucleotide sequence ID" value="NZ_CP037920.1"/>
</dbReference>
<dbReference type="AlphaFoldDB" id="A0A517VTD8"/>
<dbReference type="Proteomes" id="UP000318704">
    <property type="component" value="Chromosome"/>
</dbReference>
<dbReference type="KEGG" id="gaw:V144x_17310"/>
<evidence type="ECO:0000313" key="2">
    <source>
        <dbReference type="Proteomes" id="UP000318704"/>
    </source>
</evidence>
<evidence type="ECO:0000313" key="1">
    <source>
        <dbReference type="EMBL" id="QDT96277.1"/>
    </source>
</evidence>
<accession>A0A517VTD8</accession>